<evidence type="ECO:0000259" key="1">
    <source>
        <dbReference type="Pfam" id="PF09994"/>
    </source>
</evidence>
<reference evidence="2" key="1">
    <citation type="submission" date="2022-11" db="EMBL/GenBank/DDBJ databases">
        <authorList>
            <person name="Scott C."/>
            <person name="Bruce N."/>
        </authorList>
    </citation>
    <scope>NUCLEOTIDE SEQUENCE</scope>
</reference>
<dbReference type="SUPFAM" id="SSF53474">
    <property type="entry name" value="alpha/beta-Hydrolases"/>
    <property type="match status" value="1"/>
</dbReference>
<sequence>MDITVYEAARKGDVQSLKHLFTGDSAVDVNQRDGNGLSALIHAVRNHKSEAIRFLLQQPGVDVDLADTKGQTPYVELGAGVLLELQSFNHRRRIIICCDGTWNDREAEQPFTNVTRILDCIDTAGFGDHPMQRFEQLVYYMDGIGTGTTWVGARVDGAFGTSIARKICEAYRVLCSLYVMSADQIVLIGFSRGAFTALCLANFVNDVGLLQPDSMNEELPKLFQLWYTGKHKVTPETPRETTELETLCTDLAKQGRLRKSIKINALALWDTVKSLVTLQGWIPFSKKPTDTPFHFINDQVPQCVHRAYQALALQEARKDFQPLVLTSSNEDQLKQCWFLGSHCDIGGGDGNNGLANIALCWMIAQLQGSIEFKQVATWDSTGGGRVLDGATILEGDARNDTGDSAELTPSWTTTISGYLSYNSLTWFWVPRGSVVRRIGGRRTVTGTTTIDSYERIHFSVQALIALQSQQWKLSVPSLDPFEFCQAPSPNPPVIHEAMRRQFWKRKVGEPGVEIEEDTVKYWEQAMLERWLDRDLAHLEEMGRAFARHHPTAHVEPGQNPWSVLMFERHLIHGENTEQH</sequence>
<dbReference type="EMBL" id="CALLCH030000018">
    <property type="protein sequence ID" value="CAI4218421.1"/>
    <property type="molecule type" value="Genomic_DNA"/>
</dbReference>
<organism evidence="2 3">
    <name type="scientific">Parascedosporium putredinis</name>
    <dbReference type="NCBI Taxonomy" id="1442378"/>
    <lineage>
        <taxon>Eukaryota</taxon>
        <taxon>Fungi</taxon>
        <taxon>Dikarya</taxon>
        <taxon>Ascomycota</taxon>
        <taxon>Pezizomycotina</taxon>
        <taxon>Sordariomycetes</taxon>
        <taxon>Hypocreomycetidae</taxon>
        <taxon>Microascales</taxon>
        <taxon>Microascaceae</taxon>
        <taxon>Parascedosporium</taxon>
    </lineage>
</organism>
<dbReference type="InterPro" id="IPR002110">
    <property type="entry name" value="Ankyrin_rpt"/>
</dbReference>
<dbReference type="Proteomes" id="UP000838763">
    <property type="component" value="Unassembled WGS sequence"/>
</dbReference>
<dbReference type="Pfam" id="PF09994">
    <property type="entry name" value="T6SS_Tle1-like_cat"/>
    <property type="match status" value="1"/>
</dbReference>
<accession>A0A9P1H9H7</accession>
<evidence type="ECO:0000313" key="2">
    <source>
        <dbReference type="EMBL" id="CAI4218421.1"/>
    </source>
</evidence>
<dbReference type="PANTHER" id="PTHR33840:SF1">
    <property type="entry name" value="TLE1 PHOSPHOLIPASE DOMAIN-CONTAINING PROTEIN"/>
    <property type="match status" value="1"/>
</dbReference>
<dbReference type="AlphaFoldDB" id="A0A9P1H9H7"/>
<dbReference type="SUPFAM" id="SSF48403">
    <property type="entry name" value="Ankyrin repeat"/>
    <property type="match status" value="1"/>
</dbReference>
<dbReference type="Gene3D" id="1.25.40.20">
    <property type="entry name" value="Ankyrin repeat-containing domain"/>
    <property type="match status" value="1"/>
</dbReference>
<gene>
    <name evidence="2" type="ORF">PPNO1_LOCUS8007</name>
</gene>
<dbReference type="InterPro" id="IPR018712">
    <property type="entry name" value="Tle1-like_cat"/>
</dbReference>
<feature type="domain" description="T6SS Phospholipase effector Tle1-like catalytic" evidence="1">
    <location>
        <begin position="92"/>
        <end position="365"/>
    </location>
</feature>
<comment type="caution">
    <text evidence="2">The sequence shown here is derived from an EMBL/GenBank/DDBJ whole genome shotgun (WGS) entry which is preliminary data.</text>
</comment>
<dbReference type="PANTHER" id="PTHR33840">
    <property type="match status" value="1"/>
</dbReference>
<name>A0A9P1H9H7_9PEZI</name>
<keyword evidence="3" id="KW-1185">Reference proteome</keyword>
<dbReference type="Pfam" id="PF12796">
    <property type="entry name" value="Ank_2"/>
    <property type="match status" value="1"/>
</dbReference>
<dbReference type="OrthoDB" id="59699at2759"/>
<protein>
    <recommendedName>
        <fullName evidence="1">T6SS Phospholipase effector Tle1-like catalytic domain-containing protein</fullName>
    </recommendedName>
</protein>
<proteinExistence type="predicted"/>
<dbReference type="InterPro" id="IPR036770">
    <property type="entry name" value="Ankyrin_rpt-contain_sf"/>
</dbReference>
<evidence type="ECO:0000313" key="3">
    <source>
        <dbReference type="Proteomes" id="UP000838763"/>
    </source>
</evidence>
<dbReference type="InterPro" id="IPR029058">
    <property type="entry name" value="AB_hydrolase_fold"/>
</dbReference>